<reference evidence="1 2" key="1">
    <citation type="submission" date="2023-11" db="EMBL/GenBank/DDBJ databases">
        <title>Peredibacter starrii A3.12.</title>
        <authorList>
            <person name="Mitchell R.J."/>
        </authorList>
    </citation>
    <scope>NUCLEOTIDE SEQUENCE [LARGE SCALE GENOMIC DNA]</scope>
    <source>
        <strain evidence="1 2">A3.12</strain>
    </source>
</reference>
<proteinExistence type="predicted"/>
<dbReference type="KEGG" id="psti:SOO65_03740"/>
<accession>A0AAX4HS62</accession>
<dbReference type="RefSeq" id="WP_321397147.1">
    <property type="nucleotide sequence ID" value="NZ_CP139487.1"/>
</dbReference>
<protein>
    <recommendedName>
        <fullName evidence="3">Lipoprotein</fullName>
    </recommendedName>
</protein>
<dbReference type="PROSITE" id="PS51257">
    <property type="entry name" value="PROKAR_LIPOPROTEIN"/>
    <property type="match status" value="1"/>
</dbReference>
<evidence type="ECO:0008006" key="3">
    <source>
        <dbReference type="Google" id="ProtNLM"/>
    </source>
</evidence>
<evidence type="ECO:0000313" key="2">
    <source>
        <dbReference type="Proteomes" id="UP001324634"/>
    </source>
</evidence>
<dbReference type="EMBL" id="CP139487">
    <property type="protein sequence ID" value="WPU65850.1"/>
    <property type="molecule type" value="Genomic_DNA"/>
</dbReference>
<dbReference type="Proteomes" id="UP001324634">
    <property type="component" value="Chromosome"/>
</dbReference>
<organism evidence="1 2">
    <name type="scientific">Peredibacter starrii</name>
    <dbReference type="NCBI Taxonomy" id="28202"/>
    <lineage>
        <taxon>Bacteria</taxon>
        <taxon>Pseudomonadati</taxon>
        <taxon>Bdellovibrionota</taxon>
        <taxon>Bacteriovoracia</taxon>
        <taxon>Bacteriovoracales</taxon>
        <taxon>Bacteriovoracaceae</taxon>
        <taxon>Peredibacter</taxon>
    </lineage>
</organism>
<name>A0AAX4HS62_9BACT</name>
<dbReference type="AlphaFoldDB" id="A0AAX4HS62"/>
<evidence type="ECO:0000313" key="1">
    <source>
        <dbReference type="EMBL" id="WPU65850.1"/>
    </source>
</evidence>
<keyword evidence="2" id="KW-1185">Reference proteome</keyword>
<sequence>MNRLLFLVFLTSLFGACSSDQTIVQGFAEKELSSVIQRIRGLTPQETLNKLGSPAIHGKCKSCGAKNLYRIIYLNRDMRRFYLDLSYNTDMEVDCVVLDFLPNPKLKKYAFSKYSIHKNCNQRDGEIMKLQQILDNPQ</sequence>
<gene>
    <name evidence="1" type="ORF">SOO65_03740</name>
</gene>